<dbReference type="EMBL" id="CADILD010000002">
    <property type="protein sequence ID" value="CAB3890463.1"/>
    <property type="molecule type" value="Genomic_DNA"/>
</dbReference>
<evidence type="ECO:0008006" key="4">
    <source>
        <dbReference type="Google" id="ProtNLM"/>
    </source>
</evidence>
<protein>
    <recommendedName>
        <fullName evidence="4">AlpA family phage regulatory protein</fullName>
    </recommendedName>
</protein>
<dbReference type="InterPro" id="IPR010260">
    <property type="entry name" value="AlpA"/>
</dbReference>
<evidence type="ECO:0000313" key="2">
    <source>
        <dbReference type="EMBL" id="CAB3890463.1"/>
    </source>
</evidence>
<dbReference type="Pfam" id="PF05930">
    <property type="entry name" value="Phage_AlpA"/>
    <property type="match status" value="1"/>
</dbReference>
<dbReference type="Proteomes" id="UP000494105">
    <property type="component" value="Unassembled WGS sequence"/>
</dbReference>
<dbReference type="RefSeq" id="WP_175129190.1">
    <property type="nucleotide sequence ID" value="NZ_CADILD010000002.1"/>
</dbReference>
<reference evidence="2 3" key="1">
    <citation type="submission" date="2020-04" db="EMBL/GenBank/DDBJ databases">
        <authorList>
            <person name="De Canck E."/>
        </authorList>
    </citation>
    <scope>NUCLEOTIDE SEQUENCE [LARGE SCALE GENOMIC DNA]</scope>
    <source>
        <strain evidence="2 3">LMG 1861</strain>
    </source>
</reference>
<evidence type="ECO:0000313" key="3">
    <source>
        <dbReference type="Proteomes" id="UP000494105"/>
    </source>
</evidence>
<organism evidence="2 3">
    <name type="scientific">Achromobacter piechaudii</name>
    <dbReference type="NCBI Taxonomy" id="72556"/>
    <lineage>
        <taxon>Bacteria</taxon>
        <taxon>Pseudomonadati</taxon>
        <taxon>Pseudomonadota</taxon>
        <taxon>Betaproteobacteria</taxon>
        <taxon>Burkholderiales</taxon>
        <taxon>Alcaligenaceae</taxon>
        <taxon>Achromobacter</taxon>
    </lineage>
</organism>
<accession>A0A6S7DTU3</accession>
<evidence type="ECO:0000256" key="1">
    <source>
        <dbReference type="SAM" id="MobiDB-lite"/>
    </source>
</evidence>
<gene>
    <name evidence="2" type="ORF">LMG1861_03775</name>
</gene>
<proteinExistence type="predicted"/>
<name>A0A6S7DTU3_9BURK</name>
<feature type="region of interest" description="Disordered" evidence="1">
    <location>
        <begin position="67"/>
        <end position="88"/>
    </location>
</feature>
<sequence length="88" mass="9674">MSAEFRIEPVYVDLPTVALITTLAESTIQAMVTRNEFPAPRELSGRRVGYLYAEVVEWAASRPRSTILPPCNTGAKKRRRAPARSAGG</sequence>
<dbReference type="AlphaFoldDB" id="A0A6S7DTU3"/>